<dbReference type="InterPro" id="IPR008991">
    <property type="entry name" value="Translation_prot_SH3-like_sf"/>
</dbReference>
<reference evidence="5" key="1">
    <citation type="submission" date="2018-05" db="EMBL/GenBank/DDBJ databases">
        <authorList>
            <person name="Lanie J.A."/>
            <person name="Ng W.-L."/>
            <person name="Kazmierczak K.M."/>
            <person name="Andrzejewski T.M."/>
            <person name="Davidsen T.M."/>
            <person name="Wayne K.J."/>
            <person name="Tettelin H."/>
            <person name="Glass J.I."/>
            <person name="Rusch D."/>
            <person name="Podicherti R."/>
            <person name="Tsui H.-C.T."/>
            <person name="Winkler M.E."/>
        </authorList>
    </citation>
    <scope>NUCLEOTIDE SEQUENCE</scope>
</reference>
<dbReference type="EMBL" id="UINC01002710">
    <property type="protein sequence ID" value="SUZ99520.1"/>
    <property type="molecule type" value="Genomic_DNA"/>
</dbReference>
<dbReference type="PANTHER" id="PTHR11143">
    <property type="entry name" value="60S RIBOSOMAL PROTEIN L26 FAMILY MEMBER"/>
    <property type="match status" value="1"/>
</dbReference>
<evidence type="ECO:0008006" key="6">
    <source>
        <dbReference type="Google" id="ProtNLM"/>
    </source>
</evidence>
<evidence type="ECO:0000313" key="5">
    <source>
        <dbReference type="EMBL" id="SUZ99520.1"/>
    </source>
</evidence>
<dbReference type="GO" id="GO:0003723">
    <property type="term" value="F:RNA binding"/>
    <property type="evidence" value="ECO:0007669"/>
    <property type="project" value="InterPro"/>
</dbReference>
<gene>
    <name evidence="5" type="ORF">METZ01_LOCUS52374</name>
</gene>
<dbReference type="AlphaFoldDB" id="A0A381S638"/>
<accession>A0A381S638</accession>
<dbReference type="CDD" id="cd06089">
    <property type="entry name" value="KOW_RPL26"/>
    <property type="match status" value="1"/>
</dbReference>
<evidence type="ECO:0000256" key="3">
    <source>
        <dbReference type="ARBA" id="ARBA00023274"/>
    </source>
</evidence>
<feature type="region of interest" description="Disordered" evidence="4">
    <location>
        <begin position="1"/>
        <end position="21"/>
    </location>
</feature>
<evidence type="ECO:0000256" key="2">
    <source>
        <dbReference type="ARBA" id="ARBA00022980"/>
    </source>
</evidence>
<comment type="similarity">
    <text evidence="1">Belongs to the universal ribosomal protein uL24 family.</text>
</comment>
<dbReference type="Pfam" id="PF16906">
    <property type="entry name" value="Ribosomal_L26"/>
    <property type="match status" value="1"/>
</dbReference>
<dbReference type="GO" id="GO:0006412">
    <property type="term" value="P:translation"/>
    <property type="evidence" value="ECO:0007669"/>
    <property type="project" value="InterPro"/>
</dbReference>
<evidence type="ECO:0000256" key="1">
    <source>
        <dbReference type="ARBA" id="ARBA00010618"/>
    </source>
</evidence>
<protein>
    <recommendedName>
        <fullName evidence="6">KOW domain-containing protein</fullName>
    </recommendedName>
</protein>
<proteinExistence type="inferred from homology"/>
<feature type="region of interest" description="Disordered" evidence="4">
    <location>
        <begin position="56"/>
        <end position="79"/>
    </location>
</feature>
<dbReference type="InterPro" id="IPR041988">
    <property type="entry name" value="Ribosomal_uL24_KOW"/>
</dbReference>
<dbReference type="SUPFAM" id="SSF50104">
    <property type="entry name" value="Translation proteins SH3-like domain"/>
    <property type="match status" value="1"/>
</dbReference>
<dbReference type="GO" id="GO:0015934">
    <property type="term" value="C:large ribosomal subunit"/>
    <property type="evidence" value="ECO:0007669"/>
    <property type="project" value="InterPro"/>
</dbReference>
<keyword evidence="3" id="KW-0687">Ribonucleoprotein</keyword>
<dbReference type="GO" id="GO:0003735">
    <property type="term" value="F:structural constituent of ribosome"/>
    <property type="evidence" value="ECO:0007669"/>
    <property type="project" value="InterPro"/>
</dbReference>
<name>A0A381S638_9ZZZZ</name>
<dbReference type="InterPro" id="IPR005756">
    <property type="entry name" value="Ribosomal_uL24_euk/arc"/>
</dbReference>
<dbReference type="Gene3D" id="2.30.30.30">
    <property type="match status" value="1"/>
</dbReference>
<sequence>MMASKNPGKQRRTSSKAAMHVQRKRLRARLVSDDPELQMIRTVTVRAGDEVEVLRGDFGNPNSVKNDSRGKRLGQSRGRAGIKANVARVDTNKGMIYVDGLTISTSDGKEEGVPIRPSNLVVTNLYEGDPLRIKRLMERFQRGETDE</sequence>
<dbReference type="InterPro" id="IPR014722">
    <property type="entry name" value="Rib_uL2_dom2"/>
</dbReference>
<organism evidence="5">
    <name type="scientific">marine metagenome</name>
    <dbReference type="NCBI Taxonomy" id="408172"/>
    <lineage>
        <taxon>unclassified sequences</taxon>
        <taxon>metagenomes</taxon>
        <taxon>ecological metagenomes</taxon>
    </lineage>
</organism>
<evidence type="ECO:0000256" key="4">
    <source>
        <dbReference type="SAM" id="MobiDB-lite"/>
    </source>
</evidence>
<keyword evidence="2" id="KW-0689">Ribosomal protein</keyword>